<dbReference type="RefSeq" id="WP_092223679.1">
    <property type="nucleotide sequence ID" value="NZ_FNJI01000019.1"/>
</dbReference>
<dbReference type="InterPro" id="IPR016866">
    <property type="entry name" value="UCP028069"/>
</dbReference>
<reference evidence="2 3" key="1">
    <citation type="submission" date="2016-10" db="EMBL/GenBank/DDBJ databases">
        <authorList>
            <person name="de Groot N.N."/>
        </authorList>
    </citation>
    <scope>NUCLEOTIDE SEQUENCE [LARGE SCALE GENOMIC DNA]</scope>
    <source>
        <strain evidence="2 3">DSM 12130</strain>
    </source>
</reference>
<keyword evidence="3" id="KW-1185">Reference proteome</keyword>
<accession>A0A1H0SIU0</accession>
<sequence>MESRIYLSLIFICSLQLAYCLPVLATGVEQEVVQPVKEAIALRQTTQKQEEQWRAEKEELTSRLDQLLSANKELTGRKTDLERQVDGARERIALKTKQLDDIGRITDEISPVTNQLYERLEAVVVKSLPFLPLERKKRIAALRPILTDPSVPISERYRKVMEAFLVETEYGFTCDVYQQTIDVNGHPILVDIFRLGRLALFYLTLDKKRCGHYNVAADSWQPLSLGYLPQMKKAVAIGLKQMPVELLDLPIGRMVKQ</sequence>
<gene>
    <name evidence="2" type="ORF">SAMN05660330_02693</name>
</gene>
<evidence type="ECO:0000256" key="1">
    <source>
        <dbReference type="SAM" id="Coils"/>
    </source>
</evidence>
<dbReference type="OrthoDB" id="5880116at2"/>
<evidence type="ECO:0000313" key="3">
    <source>
        <dbReference type="Proteomes" id="UP000199073"/>
    </source>
</evidence>
<evidence type="ECO:0000313" key="2">
    <source>
        <dbReference type="EMBL" id="SDP41585.1"/>
    </source>
</evidence>
<feature type="coiled-coil region" evidence="1">
    <location>
        <begin position="43"/>
        <end position="98"/>
    </location>
</feature>
<keyword evidence="1" id="KW-0175">Coiled coil</keyword>
<dbReference type="STRING" id="91360.SAMN05660330_02693"/>
<dbReference type="Pfam" id="PF11932">
    <property type="entry name" value="DUF3450"/>
    <property type="match status" value="1"/>
</dbReference>
<evidence type="ECO:0008006" key="4">
    <source>
        <dbReference type="Google" id="ProtNLM"/>
    </source>
</evidence>
<protein>
    <recommendedName>
        <fullName evidence="4">DUF3450 domain-containing protein</fullName>
    </recommendedName>
</protein>
<proteinExistence type="predicted"/>
<name>A0A1H0SIU0_9BACT</name>
<dbReference type="Proteomes" id="UP000199073">
    <property type="component" value="Unassembled WGS sequence"/>
</dbReference>
<dbReference type="AlphaFoldDB" id="A0A1H0SIU0"/>
<dbReference type="EMBL" id="FNJI01000019">
    <property type="protein sequence ID" value="SDP41585.1"/>
    <property type="molecule type" value="Genomic_DNA"/>
</dbReference>
<organism evidence="2 3">
    <name type="scientific">Desulforhopalus singaporensis</name>
    <dbReference type="NCBI Taxonomy" id="91360"/>
    <lineage>
        <taxon>Bacteria</taxon>
        <taxon>Pseudomonadati</taxon>
        <taxon>Thermodesulfobacteriota</taxon>
        <taxon>Desulfobulbia</taxon>
        <taxon>Desulfobulbales</taxon>
        <taxon>Desulfocapsaceae</taxon>
        <taxon>Desulforhopalus</taxon>
    </lineage>
</organism>